<accession>A0ABZ3C2T8</accession>
<dbReference type="Gene3D" id="3.30.565.10">
    <property type="entry name" value="Histidine kinase-like ATPase, C-terminal domain"/>
    <property type="match status" value="1"/>
</dbReference>
<dbReference type="RefSeq" id="WP_051396261.1">
    <property type="nucleotide sequence ID" value="NZ_AZOD01000025.1"/>
</dbReference>
<protein>
    <submittedName>
        <fullName evidence="1">ATP-binding protein</fullName>
    </submittedName>
</protein>
<keyword evidence="1" id="KW-0547">Nucleotide-binding</keyword>
<name>A0ABZ3C2T8_9GAMM</name>
<dbReference type="SUPFAM" id="SSF55874">
    <property type="entry name" value="ATPase domain of HSP90 chaperone/DNA topoisomerase II/histidine kinase"/>
    <property type="match status" value="1"/>
</dbReference>
<reference evidence="1 2" key="1">
    <citation type="submission" date="2024-03" db="EMBL/GenBank/DDBJ databases">
        <title>Complete Genome Sequence and Annotation of Ignatzschineria larvae DSM 13226.</title>
        <authorList>
            <person name="Cantrell E."/>
            <person name="Burcham Z.M."/>
        </authorList>
    </citation>
    <scope>NUCLEOTIDE SEQUENCE [LARGE SCALE GENOMIC DNA]</scope>
    <source>
        <strain evidence="1 2">DSM 13226</strain>
    </source>
</reference>
<dbReference type="Proteomes" id="UP001449178">
    <property type="component" value="Chromosome"/>
</dbReference>
<dbReference type="GO" id="GO:0005524">
    <property type="term" value="F:ATP binding"/>
    <property type="evidence" value="ECO:0007669"/>
    <property type="project" value="UniProtKB-KW"/>
</dbReference>
<sequence length="218" mass="24741">MVQRQLKNNFKEIGFQVDGKIINELSKQVSSHLFALGELMKNSYDAKATKINIVFDKKNKQLIVEDNGTGISEENFKSLLHIAKSGKEYGREFEFREGEKTITRYTQGSKGLGLFCAFKFGDLVTWDTMFEGGSYKITVNKAEIIKLSDISKIKIPLEAGNRVFQGTTITISFELDSEINYIYSFFLEGENSKKIVKYFYAEDMEVSINLINKDGNSA</sequence>
<gene>
    <name evidence="1" type="ORF">WMO13_08810</name>
</gene>
<evidence type="ECO:0000313" key="2">
    <source>
        <dbReference type="Proteomes" id="UP001449178"/>
    </source>
</evidence>
<organism evidence="1 2">
    <name type="scientific">Ignatzschineria larvae DSM 13226</name>
    <dbReference type="NCBI Taxonomy" id="1111732"/>
    <lineage>
        <taxon>Bacteria</taxon>
        <taxon>Pseudomonadati</taxon>
        <taxon>Pseudomonadota</taxon>
        <taxon>Gammaproteobacteria</taxon>
        <taxon>Cardiobacteriales</taxon>
        <taxon>Ignatzschineriaceae</taxon>
        <taxon>Ignatzschineria</taxon>
    </lineage>
</organism>
<keyword evidence="2" id="KW-1185">Reference proteome</keyword>
<dbReference type="InterPro" id="IPR036890">
    <property type="entry name" value="HATPase_C_sf"/>
</dbReference>
<keyword evidence="1" id="KW-0067">ATP-binding</keyword>
<dbReference type="EMBL" id="CP150637">
    <property type="protein sequence ID" value="WZW87458.1"/>
    <property type="molecule type" value="Genomic_DNA"/>
</dbReference>
<evidence type="ECO:0000313" key="1">
    <source>
        <dbReference type="EMBL" id="WZW87458.1"/>
    </source>
</evidence>
<dbReference type="Pfam" id="PF13589">
    <property type="entry name" value="HATPase_c_3"/>
    <property type="match status" value="1"/>
</dbReference>
<proteinExistence type="predicted"/>